<feature type="domain" description="ABC transporter" evidence="11">
    <location>
        <begin position="1"/>
        <end position="233"/>
    </location>
</feature>
<evidence type="ECO:0000313" key="14">
    <source>
        <dbReference type="Proteomes" id="UP001205906"/>
    </source>
</evidence>
<reference evidence="13 14" key="1">
    <citation type="submission" date="2022-06" db="EMBL/GenBank/DDBJ databases">
        <title>Mesorhizobium sp. strain RP14 Genome sequencing and assembly.</title>
        <authorList>
            <person name="Kim I."/>
        </authorList>
    </citation>
    <scope>NUCLEOTIDE SEQUENCE [LARGE SCALE GENOMIC DNA]</scope>
    <source>
        <strain evidence="14">RP14(2022)</strain>
    </source>
</reference>
<accession>A0ABT1C6L1</accession>
<keyword evidence="4 10" id="KW-0500">Molybdenum</keyword>
<organism evidence="13 14">
    <name type="scientific">Mesorhizobium liriopis</name>
    <dbReference type="NCBI Taxonomy" id="2953882"/>
    <lineage>
        <taxon>Bacteria</taxon>
        <taxon>Pseudomonadati</taxon>
        <taxon>Pseudomonadota</taxon>
        <taxon>Alphaproteobacteria</taxon>
        <taxon>Hyphomicrobiales</taxon>
        <taxon>Phyllobacteriaceae</taxon>
        <taxon>Mesorhizobium</taxon>
    </lineage>
</organism>
<dbReference type="InterPro" id="IPR005116">
    <property type="entry name" value="Transp-assoc_OB_typ1"/>
</dbReference>
<keyword evidence="8" id="KW-1278">Translocase</keyword>
<evidence type="ECO:0000256" key="9">
    <source>
        <dbReference type="ARBA" id="ARBA00023136"/>
    </source>
</evidence>
<evidence type="ECO:0000256" key="4">
    <source>
        <dbReference type="ARBA" id="ARBA00022505"/>
    </source>
</evidence>
<evidence type="ECO:0000256" key="8">
    <source>
        <dbReference type="ARBA" id="ARBA00022967"/>
    </source>
</evidence>
<dbReference type="Proteomes" id="UP001205906">
    <property type="component" value="Unassembled WGS sequence"/>
</dbReference>
<feature type="domain" description="Mop" evidence="12">
    <location>
        <begin position="292"/>
        <end position="358"/>
    </location>
</feature>
<protein>
    <submittedName>
        <fullName evidence="13">Molybdenum ABC transporter ATP-binding protein</fullName>
    </submittedName>
</protein>
<dbReference type="PROSITE" id="PS50893">
    <property type="entry name" value="ABC_TRANSPORTER_2"/>
    <property type="match status" value="1"/>
</dbReference>
<dbReference type="EMBL" id="JAMXQS010000004">
    <property type="protein sequence ID" value="MCO6049816.1"/>
    <property type="molecule type" value="Genomic_DNA"/>
</dbReference>
<evidence type="ECO:0000256" key="10">
    <source>
        <dbReference type="PROSITE-ProRule" id="PRU01213"/>
    </source>
</evidence>
<keyword evidence="6" id="KW-0547">Nucleotide-binding</keyword>
<evidence type="ECO:0000313" key="13">
    <source>
        <dbReference type="EMBL" id="MCO6049816.1"/>
    </source>
</evidence>
<evidence type="ECO:0000256" key="3">
    <source>
        <dbReference type="ARBA" id="ARBA00022475"/>
    </source>
</evidence>
<keyword evidence="5" id="KW-0997">Cell inner membrane</keyword>
<evidence type="ECO:0000256" key="2">
    <source>
        <dbReference type="ARBA" id="ARBA00022448"/>
    </source>
</evidence>
<dbReference type="SMART" id="SM00382">
    <property type="entry name" value="AAA"/>
    <property type="match status" value="1"/>
</dbReference>
<evidence type="ECO:0000259" key="12">
    <source>
        <dbReference type="PROSITE" id="PS51866"/>
    </source>
</evidence>
<dbReference type="InterPro" id="IPR003439">
    <property type="entry name" value="ABC_transporter-like_ATP-bd"/>
</dbReference>
<dbReference type="Pfam" id="PF03459">
    <property type="entry name" value="TOBE"/>
    <property type="match status" value="1"/>
</dbReference>
<dbReference type="InterPro" id="IPR050334">
    <property type="entry name" value="Molybdenum_import_ModC"/>
</dbReference>
<evidence type="ECO:0000256" key="1">
    <source>
        <dbReference type="ARBA" id="ARBA00005417"/>
    </source>
</evidence>
<dbReference type="NCBIfam" id="TIGR02142">
    <property type="entry name" value="modC_ABC"/>
    <property type="match status" value="1"/>
</dbReference>
<evidence type="ECO:0000256" key="6">
    <source>
        <dbReference type="ARBA" id="ARBA00022741"/>
    </source>
</evidence>
<comment type="similarity">
    <text evidence="1">Belongs to the ABC transporter superfamily.</text>
</comment>
<dbReference type="PROSITE" id="PS51866">
    <property type="entry name" value="MOP"/>
    <property type="match status" value="1"/>
</dbReference>
<keyword evidence="3" id="KW-1003">Cell membrane</keyword>
<evidence type="ECO:0000256" key="5">
    <source>
        <dbReference type="ARBA" id="ARBA00022519"/>
    </source>
</evidence>
<dbReference type="InterPro" id="IPR027417">
    <property type="entry name" value="P-loop_NTPase"/>
</dbReference>
<dbReference type="InterPro" id="IPR011868">
    <property type="entry name" value="ModC_ABC_ATP-bd"/>
</dbReference>
<comment type="caution">
    <text evidence="13">The sequence shown here is derived from an EMBL/GenBank/DDBJ whole genome shotgun (WGS) entry which is preliminary data.</text>
</comment>
<gene>
    <name evidence="13" type="primary">modC</name>
    <name evidence="13" type="ORF">NGM99_08415</name>
</gene>
<dbReference type="PANTHER" id="PTHR43514:SF4">
    <property type="entry name" value="ABC TRANSPORTER I FAMILY MEMBER 10"/>
    <property type="match status" value="1"/>
</dbReference>
<keyword evidence="14" id="KW-1185">Reference proteome</keyword>
<dbReference type="PANTHER" id="PTHR43514">
    <property type="entry name" value="ABC TRANSPORTER I FAMILY MEMBER 10"/>
    <property type="match status" value="1"/>
</dbReference>
<keyword evidence="2" id="KW-0813">Transport</keyword>
<keyword evidence="7 13" id="KW-0067">ATP-binding</keyword>
<dbReference type="InterPro" id="IPR008995">
    <property type="entry name" value="Mo/tungstate-bd_C_term_dom"/>
</dbReference>
<dbReference type="Gene3D" id="3.40.50.300">
    <property type="entry name" value="P-loop containing nucleotide triphosphate hydrolases"/>
    <property type="match status" value="1"/>
</dbReference>
<evidence type="ECO:0000256" key="7">
    <source>
        <dbReference type="ARBA" id="ARBA00022840"/>
    </source>
</evidence>
<dbReference type="Gene3D" id="2.40.50.100">
    <property type="match status" value="1"/>
</dbReference>
<keyword evidence="9" id="KW-0472">Membrane</keyword>
<dbReference type="PROSITE" id="PS00211">
    <property type="entry name" value="ABC_TRANSPORTER_1"/>
    <property type="match status" value="1"/>
</dbReference>
<dbReference type="InterPro" id="IPR017871">
    <property type="entry name" value="ABC_transporter-like_CS"/>
</dbReference>
<proteinExistence type="inferred from homology"/>
<name>A0ABT1C6L1_9HYPH</name>
<evidence type="ECO:0000259" key="11">
    <source>
        <dbReference type="PROSITE" id="PS50893"/>
    </source>
</evidence>
<dbReference type="GO" id="GO:0005524">
    <property type="term" value="F:ATP binding"/>
    <property type="evidence" value="ECO:0007669"/>
    <property type="project" value="UniProtKB-KW"/>
</dbReference>
<dbReference type="SUPFAM" id="SSF52540">
    <property type="entry name" value="P-loop containing nucleoside triphosphate hydrolases"/>
    <property type="match status" value="1"/>
</dbReference>
<dbReference type="SUPFAM" id="SSF50331">
    <property type="entry name" value="MOP-like"/>
    <property type="match status" value="1"/>
</dbReference>
<dbReference type="Pfam" id="PF00005">
    <property type="entry name" value="ABC_tran"/>
    <property type="match status" value="1"/>
</dbReference>
<dbReference type="InterPro" id="IPR003593">
    <property type="entry name" value="AAA+_ATPase"/>
</dbReference>
<dbReference type="InterPro" id="IPR004606">
    <property type="entry name" value="Mop_domain"/>
</dbReference>
<sequence>MSLEVSVQRAVSGFTLDATFASAGRLTALFGPSGSGKTMLINLISGLMRPDRGRIAIDNTVLVDTDARIAVPIYKRRIGYVFQDARLFPHLSVRQNLRFGRFFAPRTDRWADEAAIIDLLGIGHLLDRRPGMLSGGEKSRVAIGRALLASPRLLLMDEPLAALDDARKREILPFIERLRDELKVPIVYVSHSAQEVARLATDVVMMRDGRVLATGPAEAVLPRLDTLAEESGESSSLITLTVAEPMPEWGLTRLRSSGGEWRLARVQAAAGTKLRVRIRARDVMLSRLRPEQSSALNVLEGAVTAIAPLGEAEALVTLDCGGDAITARVTRLSADALELSPGTPVFAVVKSVSFDPASTAAIRGVPSADLLA</sequence>
<dbReference type="RefSeq" id="WP_252817964.1">
    <property type="nucleotide sequence ID" value="NZ_JAMXQS010000004.1"/>
</dbReference>